<accession>A0ABQ2A2E4</accession>
<feature type="coiled-coil region" evidence="7">
    <location>
        <begin position="323"/>
        <end position="392"/>
    </location>
</feature>
<evidence type="ECO:0000256" key="6">
    <source>
        <dbReference type="PROSITE-ProRule" id="PRU00284"/>
    </source>
</evidence>
<dbReference type="PROSITE" id="PS50885">
    <property type="entry name" value="HAMP"/>
    <property type="match status" value="1"/>
</dbReference>
<dbReference type="Gene3D" id="6.10.340.10">
    <property type="match status" value="1"/>
</dbReference>
<dbReference type="CDD" id="cd06225">
    <property type="entry name" value="HAMP"/>
    <property type="match status" value="1"/>
</dbReference>
<keyword evidence="8" id="KW-0812">Transmembrane</keyword>
<name>A0ABQ2A2E4_9BACL</name>
<reference evidence="12" key="1">
    <citation type="journal article" date="2019" name="Int. J. Syst. Evol. Microbiol.">
        <title>The Global Catalogue of Microorganisms (GCM) 10K type strain sequencing project: providing services to taxonomists for standard genome sequencing and annotation.</title>
        <authorList>
            <consortium name="The Broad Institute Genomics Platform"/>
            <consortium name="The Broad Institute Genome Sequencing Center for Infectious Disease"/>
            <person name="Wu L."/>
            <person name="Ma J."/>
        </authorList>
    </citation>
    <scope>NUCLEOTIDE SEQUENCE [LARGE SCALE GENOMIC DNA]</scope>
    <source>
        <strain evidence="12">CCM 8702</strain>
    </source>
</reference>
<comment type="similarity">
    <text evidence="5">Belongs to the methyl-accepting chemotaxis (MCP) protein family.</text>
</comment>
<evidence type="ECO:0000313" key="11">
    <source>
        <dbReference type="EMBL" id="GGH84876.1"/>
    </source>
</evidence>
<dbReference type="Pfam" id="PF00672">
    <property type="entry name" value="HAMP"/>
    <property type="match status" value="1"/>
</dbReference>
<dbReference type="SUPFAM" id="SSF58104">
    <property type="entry name" value="Methyl-accepting chemotaxis protein (MCP) signaling domain"/>
    <property type="match status" value="1"/>
</dbReference>
<feature type="domain" description="HAMP" evidence="10">
    <location>
        <begin position="223"/>
        <end position="275"/>
    </location>
</feature>
<keyword evidence="8" id="KW-1133">Transmembrane helix</keyword>
<protein>
    <recommendedName>
        <fullName evidence="13">Methyl-accepting chemotaxis protein</fullName>
    </recommendedName>
</protein>
<dbReference type="PROSITE" id="PS50111">
    <property type="entry name" value="CHEMOTAXIS_TRANSDUC_2"/>
    <property type="match status" value="1"/>
</dbReference>
<evidence type="ECO:0000256" key="3">
    <source>
        <dbReference type="ARBA" id="ARBA00023136"/>
    </source>
</evidence>
<evidence type="ECO:0008006" key="13">
    <source>
        <dbReference type="Google" id="ProtNLM"/>
    </source>
</evidence>
<feature type="transmembrane region" description="Helical" evidence="8">
    <location>
        <begin position="198"/>
        <end position="221"/>
    </location>
</feature>
<dbReference type="InterPro" id="IPR004089">
    <property type="entry name" value="MCPsignal_dom"/>
</dbReference>
<dbReference type="Pfam" id="PF00015">
    <property type="entry name" value="MCPsignal"/>
    <property type="match status" value="1"/>
</dbReference>
<keyword evidence="3 8" id="KW-0472">Membrane</keyword>
<evidence type="ECO:0000256" key="4">
    <source>
        <dbReference type="ARBA" id="ARBA00023224"/>
    </source>
</evidence>
<dbReference type="Proteomes" id="UP000605427">
    <property type="component" value="Unassembled WGS sequence"/>
</dbReference>
<dbReference type="RefSeq" id="WP_172241604.1">
    <property type="nucleotide sequence ID" value="NZ_BMDD01000005.1"/>
</dbReference>
<dbReference type="CDD" id="cd11386">
    <property type="entry name" value="MCP_signal"/>
    <property type="match status" value="1"/>
</dbReference>
<feature type="domain" description="Methyl-accepting transducer" evidence="9">
    <location>
        <begin position="294"/>
        <end position="551"/>
    </location>
</feature>
<keyword evidence="2" id="KW-1003">Cell membrane</keyword>
<evidence type="ECO:0000256" key="5">
    <source>
        <dbReference type="ARBA" id="ARBA00029447"/>
    </source>
</evidence>
<keyword evidence="12" id="KW-1185">Reference proteome</keyword>
<organism evidence="11 12">
    <name type="scientific">Saccharibacillus endophyticus</name>
    <dbReference type="NCBI Taxonomy" id="2060666"/>
    <lineage>
        <taxon>Bacteria</taxon>
        <taxon>Bacillati</taxon>
        <taxon>Bacillota</taxon>
        <taxon>Bacilli</taxon>
        <taxon>Bacillales</taxon>
        <taxon>Paenibacillaceae</taxon>
        <taxon>Saccharibacillus</taxon>
    </lineage>
</organism>
<evidence type="ECO:0000313" key="12">
    <source>
        <dbReference type="Proteomes" id="UP000605427"/>
    </source>
</evidence>
<evidence type="ECO:0000256" key="1">
    <source>
        <dbReference type="ARBA" id="ARBA00004236"/>
    </source>
</evidence>
<keyword evidence="7" id="KW-0175">Coiled coil</keyword>
<evidence type="ECO:0000256" key="7">
    <source>
        <dbReference type="SAM" id="Coils"/>
    </source>
</evidence>
<sequence length="581" mass="63308">MLKQPSNPAKKSLFGWYKKHISAKMISSIILLIVFTCAAFSIAESQISNRLTSELEGQFDLRLATSIQSINAYLESIPENPADIDGTGSAAHEKIKAKLENILVTDTLENVYILSNNTGKEQLVILTGVDDDFGTDYAFSDEMKTAIDSQKMTYSSIYEDEYGIHKSVFLPLKDRDGNTFGIAGIDIDASVIPATQTFIFWFTVIIVAVVLVIGIAVAFLLSRSLTRPINRLVNATRKVAEGDLTEELVLKREDELGTLADSFNTMRGNLETLIHQISSSSEVFSTTAGNINQSSNEMGASSHQVALSMNSVNEGVSEVVISINDSTSSIVEVNEELAKVTNEVAGMQQMVREVSSYSKDGQVLVEKTLNQMNVIQQEMRQSQDAAAQLDTRSKEISEFITVITHIATQTNLLALNASIEAAHVGEHGKGFAVVAGEVKKLAEQSSNAANSITELIQSTQLDSQSVLTSIEQGNQAVEKGQEWINEMSENFNTIFNGVSSFSSQIGHLKNSLDKTDRSFELITDSMQKISGITEEQSAGYEEVGAAIEEQSATIQEIAGAIRNLSQMADELQASVQYFKVS</sequence>
<dbReference type="InterPro" id="IPR003660">
    <property type="entry name" value="HAMP_dom"/>
</dbReference>
<evidence type="ECO:0000259" key="9">
    <source>
        <dbReference type="PROSITE" id="PS50111"/>
    </source>
</evidence>
<comment type="caution">
    <text evidence="11">The sequence shown here is derived from an EMBL/GenBank/DDBJ whole genome shotgun (WGS) entry which is preliminary data.</text>
</comment>
<keyword evidence="4 6" id="KW-0807">Transducer</keyword>
<dbReference type="EMBL" id="BMDD01000005">
    <property type="protein sequence ID" value="GGH84876.1"/>
    <property type="molecule type" value="Genomic_DNA"/>
</dbReference>
<dbReference type="SMART" id="SM00304">
    <property type="entry name" value="HAMP"/>
    <property type="match status" value="1"/>
</dbReference>
<comment type="subcellular location">
    <subcellularLocation>
        <location evidence="1">Cell membrane</location>
    </subcellularLocation>
</comment>
<evidence type="ECO:0000259" key="10">
    <source>
        <dbReference type="PROSITE" id="PS50885"/>
    </source>
</evidence>
<evidence type="ECO:0000256" key="2">
    <source>
        <dbReference type="ARBA" id="ARBA00022475"/>
    </source>
</evidence>
<evidence type="ECO:0000256" key="8">
    <source>
        <dbReference type="SAM" id="Phobius"/>
    </source>
</evidence>
<dbReference type="PANTHER" id="PTHR32089:SF112">
    <property type="entry name" value="LYSOZYME-LIKE PROTEIN-RELATED"/>
    <property type="match status" value="1"/>
</dbReference>
<dbReference type="SMART" id="SM00283">
    <property type="entry name" value="MA"/>
    <property type="match status" value="1"/>
</dbReference>
<proteinExistence type="inferred from homology"/>
<gene>
    <name evidence="11" type="ORF">GCM10007362_40980</name>
</gene>
<dbReference type="PANTHER" id="PTHR32089">
    <property type="entry name" value="METHYL-ACCEPTING CHEMOTAXIS PROTEIN MCPB"/>
    <property type="match status" value="1"/>
</dbReference>
<dbReference type="Gene3D" id="1.10.287.950">
    <property type="entry name" value="Methyl-accepting chemotaxis protein"/>
    <property type="match status" value="1"/>
</dbReference>